<dbReference type="Proteomes" id="UP000249185">
    <property type="component" value="Unassembled WGS sequence"/>
</dbReference>
<dbReference type="Pfam" id="PF01381">
    <property type="entry name" value="HTH_3"/>
    <property type="match status" value="1"/>
</dbReference>
<evidence type="ECO:0000259" key="1">
    <source>
        <dbReference type="PROSITE" id="PS50943"/>
    </source>
</evidence>
<dbReference type="SUPFAM" id="SSF47413">
    <property type="entry name" value="lambda repressor-like DNA-binding domains"/>
    <property type="match status" value="1"/>
</dbReference>
<dbReference type="Gene3D" id="1.10.260.40">
    <property type="entry name" value="lambda repressor-like DNA-binding domains"/>
    <property type="match status" value="1"/>
</dbReference>
<dbReference type="InterPro" id="IPR010982">
    <property type="entry name" value="Lambda_DNA-bd_dom_sf"/>
</dbReference>
<dbReference type="GO" id="GO:0003677">
    <property type="term" value="F:DNA binding"/>
    <property type="evidence" value="ECO:0007669"/>
    <property type="project" value="InterPro"/>
</dbReference>
<dbReference type="EMBL" id="QFPW01000002">
    <property type="protein sequence ID" value="PZQ51708.1"/>
    <property type="molecule type" value="Genomic_DNA"/>
</dbReference>
<dbReference type="CDD" id="cd00093">
    <property type="entry name" value="HTH_XRE"/>
    <property type="match status" value="1"/>
</dbReference>
<dbReference type="AlphaFoldDB" id="A0A2W5NGW9"/>
<gene>
    <name evidence="2" type="ORF">DI556_04425</name>
</gene>
<accession>A0A2W5NGW9</accession>
<proteinExistence type="predicted"/>
<evidence type="ECO:0000313" key="3">
    <source>
        <dbReference type="Proteomes" id="UP000249185"/>
    </source>
</evidence>
<organism evidence="2 3">
    <name type="scientific">Rhodovulum sulfidophilum</name>
    <name type="common">Rhodobacter sulfidophilus</name>
    <dbReference type="NCBI Taxonomy" id="35806"/>
    <lineage>
        <taxon>Bacteria</taxon>
        <taxon>Pseudomonadati</taxon>
        <taxon>Pseudomonadota</taxon>
        <taxon>Alphaproteobacteria</taxon>
        <taxon>Rhodobacterales</taxon>
        <taxon>Paracoccaceae</taxon>
        <taxon>Rhodovulum</taxon>
    </lineage>
</organism>
<evidence type="ECO:0000313" key="2">
    <source>
        <dbReference type="EMBL" id="PZQ51708.1"/>
    </source>
</evidence>
<dbReference type="InterPro" id="IPR001387">
    <property type="entry name" value="Cro/C1-type_HTH"/>
</dbReference>
<protein>
    <submittedName>
        <fullName evidence="2">Transcriptional regulator</fullName>
    </submittedName>
</protein>
<dbReference type="PROSITE" id="PS50943">
    <property type="entry name" value="HTH_CROC1"/>
    <property type="match status" value="1"/>
</dbReference>
<dbReference type="SMART" id="SM00530">
    <property type="entry name" value="HTH_XRE"/>
    <property type="match status" value="1"/>
</dbReference>
<name>A0A2W5NGW9_RHOSU</name>
<comment type="caution">
    <text evidence="2">The sequence shown here is derived from an EMBL/GenBank/DDBJ whole genome shotgun (WGS) entry which is preliminary data.</text>
</comment>
<reference evidence="2 3" key="1">
    <citation type="submission" date="2017-08" db="EMBL/GenBank/DDBJ databases">
        <title>Infants hospitalized years apart are colonized by the same room-sourced microbial strains.</title>
        <authorList>
            <person name="Brooks B."/>
            <person name="Olm M.R."/>
            <person name="Firek B.A."/>
            <person name="Baker R."/>
            <person name="Thomas B.C."/>
            <person name="Morowitz M.J."/>
            <person name="Banfield J.F."/>
        </authorList>
    </citation>
    <scope>NUCLEOTIDE SEQUENCE [LARGE SCALE GENOMIC DNA]</scope>
    <source>
        <strain evidence="2">S2_005_002_R2_34</strain>
    </source>
</reference>
<sequence>MAVETSGVDAHVGRRLRQRREHLGISQSKIGQRLGLTFSQVQKYENGSNRIGAGRLYLMARILGVPVSYFYEGLGPREGLHDAIDAPNEAELSMLDDAFLSIPDPDTRASLIALVRSLAEARDDRSAHRLAGRRLRPNGPN</sequence>
<feature type="domain" description="HTH cro/C1-type" evidence="1">
    <location>
        <begin position="16"/>
        <end position="70"/>
    </location>
</feature>